<evidence type="ECO:0008006" key="12">
    <source>
        <dbReference type="Google" id="ProtNLM"/>
    </source>
</evidence>
<evidence type="ECO:0000256" key="4">
    <source>
        <dbReference type="ARBA" id="ARBA00022617"/>
    </source>
</evidence>
<dbReference type="PANTHER" id="PTHR24305:SF166">
    <property type="entry name" value="CYTOCHROME P450 12A4, MITOCHONDRIAL-RELATED"/>
    <property type="match status" value="1"/>
</dbReference>
<dbReference type="GO" id="GO:0005506">
    <property type="term" value="F:iron ion binding"/>
    <property type="evidence" value="ECO:0007669"/>
    <property type="project" value="InterPro"/>
</dbReference>
<evidence type="ECO:0000256" key="9">
    <source>
        <dbReference type="PIRSR" id="PIRSR602403-1"/>
    </source>
</evidence>
<comment type="cofactor">
    <cofactor evidence="1 9">
        <name>heme</name>
        <dbReference type="ChEBI" id="CHEBI:30413"/>
    </cofactor>
</comment>
<dbReference type="InterPro" id="IPR002403">
    <property type="entry name" value="Cyt_P450_E_grp-IV"/>
</dbReference>
<dbReference type="InterPro" id="IPR036396">
    <property type="entry name" value="Cyt_P450_sf"/>
</dbReference>
<keyword evidence="4 9" id="KW-0349">Heme</keyword>
<evidence type="ECO:0000256" key="2">
    <source>
        <dbReference type="ARBA" id="ARBA00005179"/>
    </source>
</evidence>
<evidence type="ECO:0000256" key="8">
    <source>
        <dbReference type="ARBA" id="ARBA00023033"/>
    </source>
</evidence>
<comment type="similarity">
    <text evidence="3">Belongs to the cytochrome P450 family.</text>
</comment>
<comment type="pathway">
    <text evidence="2">Secondary metabolite biosynthesis.</text>
</comment>
<dbReference type="Pfam" id="PF00067">
    <property type="entry name" value="p450"/>
    <property type="match status" value="1"/>
</dbReference>
<dbReference type="SUPFAM" id="SSF48264">
    <property type="entry name" value="Cytochrome P450"/>
    <property type="match status" value="1"/>
</dbReference>
<proteinExistence type="inferred from homology"/>
<dbReference type="GO" id="GO:0004497">
    <property type="term" value="F:monooxygenase activity"/>
    <property type="evidence" value="ECO:0007669"/>
    <property type="project" value="UniProtKB-KW"/>
</dbReference>
<evidence type="ECO:0000256" key="7">
    <source>
        <dbReference type="ARBA" id="ARBA00023004"/>
    </source>
</evidence>
<keyword evidence="8" id="KW-0503">Monooxygenase</keyword>
<evidence type="ECO:0000256" key="5">
    <source>
        <dbReference type="ARBA" id="ARBA00022723"/>
    </source>
</evidence>
<protein>
    <recommendedName>
        <fullName evidence="12">Cytochrome P450</fullName>
    </recommendedName>
</protein>
<dbReference type="InterPro" id="IPR001128">
    <property type="entry name" value="Cyt_P450"/>
</dbReference>
<name>A0A4S4MTH1_9APHY</name>
<dbReference type="PANTHER" id="PTHR24305">
    <property type="entry name" value="CYTOCHROME P450"/>
    <property type="match status" value="1"/>
</dbReference>
<organism evidence="10 11">
    <name type="scientific">Antrodiella citrinella</name>
    <dbReference type="NCBI Taxonomy" id="2447956"/>
    <lineage>
        <taxon>Eukaryota</taxon>
        <taxon>Fungi</taxon>
        <taxon>Dikarya</taxon>
        <taxon>Basidiomycota</taxon>
        <taxon>Agaricomycotina</taxon>
        <taxon>Agaricomycetes</taxon>
        <taxon>Polyporales</taxon>
        <taxon>Steccherinaceae</taxon>
        <taxon>Antrodiella</taxon>
    </lineage>
</organism>
<dbReference type="EMBL" id="SGPM01000137">
    <property type="protein sequence ID" value="THH29155.1"/>
    <property type="molecule type" value="Genomic_DNA"/>
</dbReference>
<dbReference type="PRINTS" id="PR00385">
    <property type="entry name" value="P450"/>
</dbReference>
<keyword evidence="7 9" id="KW-0408">Iron</keyword>
<evidence type="ECO:0000256" key="6">
    <source>
        <dbReference type="ARBA" id="ARBA00023002"/>
    </source>
</evidence>
<dbReference type="Proteomes" id="UP000308730">
    <property type="component" value="Unassembled WGS sequence"/>
</dbReference>
<dbReference type="GO" id="GO:0016705">
    <property type="term" value="F:oxidoreductase activity, acting on paired donors, with incorporation or reduction of molecular oxygen"/>
    <property type="evidence" value="ECO:0007669"/>
    <property type="project" value="InterPro"/>
</dbReference>
<dbReference type="PRINTS" id="PR00465">
    <property type="entry name" value="EP450IV"/>
</dbReference>
<sequence length="540" mass="60751">MAISILLAVPVALLAVVLWSILPVIIRPLCSPLRNLPGPPNPNWLWGQFKAIFDAENSVLQEKWIEQYGNTLVYKVMFGSLRLYTHDDRALNHIMTHSVDYQKPETVRFNLTSVLGAGVLVTEGEQHRQQRRIMNPAFGPAQIRELTGVFLEKAMKLRDSWQSASDRNGNVPLRADVFAGLGRMTLDVIGVAGFNYEFDALNETGKPSELSVAFETIFQGDTSFPVFQMLRAFIPALRIIPTERSRKLAVAMEVMHRIGMELIREKKAAIQHEAISGIEKKDVQGRDLLSLLIRANMATDIPESQRLSDEDVLAQVPTFIVAGHETTSTAVTWCLFALTQAPHVQTKLRDELLTIDTDMPSMEELQALPYLEMVVKEVLRLHAPVGQTIRVAEKDDEIPVGRPYRDRNGVERYTIHIAKGDAVVIPIVAINRSKALWGEDSFEFRPERWESPPQSISSIPGVWGHMMTFIGGPRACIGYRFSLVEMKALIFTLVRAFEYELAVDVKDITKKTSIVQRPYVLSEMTKGSQLPLLIKPYRPA</sequence>
<comment type="caution">
    <text evidence="10">The sequence shown here is derived from an EMBL/GenBank/DDBJ whole genome shotgun (WGS) entry which is preliminary data.</text>
</comment>
<evidence type="ECO:0000256" key="3">
    <source>
        <dbReference type="ARBA" id="ARBA00010617"/>
    </source>
</evidence>
<dbReference type="InterPro" id="IPR050121">
    <property type="entry name" value="Cytochrome_P450_monoxygenase"/>
</dbReference>
<dbReference type="AlphaFoldDB" id="A0A4S4MTH1"/>
<feature type="binding site" description="axial binding residue" evidence="9">
    <location>
        <position position="476"/>
    </location>
    <ligand>
        <name>heme</name>
        <dbReference type="ChEBI" id="CHEBI:30413"/>
    </ligand>
    <ligandPart>
        <name>Fe</name>
        <dbReference type="ChEBI" id="CHEBI:18248"/>
    </ligandPart>
</feature>
<evidence type="ECO:0000313" key="10">
    <source>
        <dbReference type="EMBL" id="THH29155.1"/>
    </source>
</evidence>
<keyword evidence="5 9" id="KW-0479">Metal-binding</keyword>
<dbReference type="CDD" id="cd11069">
    <property type="entry name" value="CYP_FUM15-like"/>
    <property type="match status" value="1"/>
</dbReference>
<accession>A0A4S4MTH1</accession>
<dbReference type="Gene3D" id="1.10.630.10">
    <property type="entry name" value="Cytochrome P450"/>
    <property type="match status" value="1"/>
</dbReference>
<dbReference type="GO" id="GO:0020037">
    <property type="term" value="F:heme binding"/>
    <property type="evidence" value="ECO:0007669"/>
    <property type="project" value="InterPro"/>
</dbReference>
<reference evidence="10 11" key="1">
    <citation type="submission" date="2019-02" db="EMBL/GenBank/DDBJ databases">
        <title>Genome sequencing of the rare red list fungi Antrodiella citrinella (Flaviporus citrinellus).</title>
        <authorList>
            <person name="Buettner E."/>
            <person name="Kellner H."/>
        </authorList>
    </citation>
    <scope>NUCLEOTIDE SEQUENCE [LARGE SCALE GENOMIC DNA]</scope>
    <source>
        <strain evidence="10 11">DSM 108506</strain>
    </source>
</reference>
<keyword evidence="11" id="KW-1185">Reference proteome</keyword>
<gene>
    <name evidence="10" type="ORF">EUX98_g5030</name>
</gene>
<keyword evidence="6" id="KW-0560">Oxidoreductase</keyword>
<dbReference type="OrthoDB" id="1470350at2759"/>
<evidence type="ECO:0000256" key="1">
    <source>
        <dbReference type="ARBA" id="ARBA00001971"/>
    </source>
</evidence>
<evidence type="ECO:0000313" key="11">
    <source>
        <dbReference type="Proteomes" id="UP000308730"/>
    </source>
</evidence>